<dbReference type="GO" id="GO:0015995">
    <property type="term" value="P:chlorophyll biosynthetic process"/>
    <property type="evidence" value="ECO:0007669"/>
    <property type="project" value="InterPro"/>
</dbReference>
<accession>A0A454XPP0</accession>
<evidence type="ECO:0000313" key="7">
    <source>
        <dbReference type="EMBL" id="OUS47374.1"/>
    </source>
</evidence>
<dbReference type="NCBIfam" id="TIGR02021">
    <property type="entry name" value="BchM-ChlM"/>
    <property type="match status" value="1"/>
</dbReference>
<feature type="compositionally biased region" description="Low complexity" evidence="4">
    <location>
        <begin position="1"/>
        <end position="12"/>
    </location>
</feature>
<evidence type="ECO:0000313" key="8">
    <source>
        <dbReference type="Proteomes" id="UP000009170"/>
    </source>
</evidence>
<dbReference type="CDD" id="cd02440">
    <property type="entry name" value="AdoMet_MTases"/>
    <property type="match status" value="1"/>
</dbReference>
<dbReference type="Proteomes" id="UP000009170">
    <property type="component" value="Unassembled WGS sequence"/>
</dbReference>
<evidence type="ECO:0000256" key="2">
    <source>
        <dbReference type="ARBA" id="ARBA00022679"/>
    </source>
</evidence>
<dbReference type="PANTHER" id="PTHR43464">
    <property type="entry name" value="METHYLTRANSFERASE"/>
    <property type="match status" value="1"/>
</dbReference>
<evidence type="ECO:0000259" key="5">
    <source>
        <dbReference type="Pfam" id="PF07109"/>
    </source>
</evidence>
<name>Q015B4_OSTTA</name>
<dbReference type="Proteomes" id="UP000195557">
    <property type="component" value="Unassembled WGS sequence"/>
</dbReference>
<keyword evidence="1 6" id="KW-0489">Methyltransferase</keyword>
<feature type="region of interest" description="Disordered" evidence="4">
    <location>
        <begin position="1"/>
        <end position="22"/>
    </location>
</feature>
<evidence type="ECO:0000256" key="4">
    <source>
        <dbReference type="SAM" id="MobiDB-lite"/>
    </source>
</evidence>
<dbReference type="GO" id="GO:0046406">
    <property type="term" value="F:magnesium protoporphyrin IX methyltransferase activity"/>
    <property type="evidence" value="ECO:0007669"/>
    <property type="project" value="InterPro"/>
</dbReference>
<dbReference type="PANTHER" id="PTHR43464:SF19">
    <property type="entry name" value="UBIQUINONE BIOSYNTHESIS O-METHYLTRANSFERASE, MITOCHONDRIAL"/>
    <property type="match status" value="1"/>
</dbReference>
<dbReference type="AlphaFoldDB" id="Q015B4"/>
<keyword evidence="3" id="KW-0949">S-adenosyl-L-methionine</keyword>
<dbReference type="EMBL" id="KZ155778">
    <property type="protein sequence ID" value="OUS47374.1"/>
    <property type="molecule type" value="Genomic_DNA"/>
</dbReference>
<proteinExistence type="predicted"/>
<dbReference type="STRING" id="70448.Q015B4"/>
<evidence type="ECO:0000256" key="3">
    <source>
        <dbReference type="ARBA" id="ARBA00022691"/>
    </source>
</evidence>
<dbReference type="GO" id="GO:0032259">
    <property type="term" value="P:methylation"/>
    <property type="evidence" value="ECO:0007669"/>
    <property type="project" value="UniProtKB-KW"/>
</dbReference>
<dbReference type="FunCoup" id="Q015B4">
    <property type="interactions" value="589"/>
</dbReference>
<dbReference type="KEGG" id="ota:OT_ostta07g02590"/>
<evidence type="ECO:0000256" key="1">
    <source>
        <dbReference type="ARBA" id="ARBA00022603"/>
    </source>
</evidence>
<dbReference type="SUPFAM" id="SSF53335">
    <property type="entry name" value="S-adenosyl-L-methionine-dependent methyltransferases"/>
    <property type="match status" value="1"/>
</dbReference>
<keyword evidence="8" id="KW-1185">Reference proteome</keyword>
<accession>Q015B4</accession>
<sequence>MIAHASTVSRVARAPRARAERRQRTVVVPSATDKTSSRIVASSVALSTLVAANAAGASEIAQTAEGAGVAVAGALAIAGAGAALVMTDPSKRRASMMSETGGDEAASVKNYFDTTGFERWNKIYGETEDVNKVQLDIRNGHQQTVDKVLDWVKDDDMSGVTVCDAGCGTGSLAIPLALKGATVSASDISSSMVGEAERRYNELVSKGASAPATAPKFEAMGLEDASGRYDLVTCIDVMIHYPKDRVDGMINHLASLSGKKLIISFAPQTLAYLILKRVGELFPGPSKATRAYLHDEADVEAALQAAGFRVKRREMTATSFYYSRLLECERI</sequence>
<dbReference type="InParanoid" id="Q015B4"/>
<dbReference type="InterPro" id="IPR010940">
    <property type="entry name" value="Mg_prot_MeTrfase_C"/>
</dbReference>
<dbReference type="OMA" id="WNRIYSE"/>
<dbReference type="RefSeq" id="XP_003080348.1">
    <property type="nucleotide sequence ID" value="XM_003080300.1"/>
</dbReference>
<dbReference type="OrthoDB" id="66144at2759"/>
<reference evidence="7" key="3">
    <citation type="submission" date="2017-04" db="EMBL/GenBank/DDBJ databases">
        <title>Population genomics of picophytoplankton unveils novel chromosome hypervariability.</title>
        <authorList>
            <consortium name="DOE Joint Genome Institute"/>
            <person name="Blanc-Mathieu R."/>
            <person name="Krasovec M."/>
            <person name="Hebrard M."/>
            <person name="Yau S."/>
            <person name="Desgranges E."/>
            <person name="Martin J."/>
            <person name="Schackwitz W."/>
            <person name="Kuo A."/>
            <person name="Salin G."/>
            <person name="Donnadieu C."/>
            <person name="Desdevises Y."/>
            <person name="Sanchez-Ferandin S."/>
            <person name="Moreau H."/>
            <person name="Rivals E."/>
            <person name="Grigoriev I.V."/>
            <person name="Grimsley N."/>
            <person name="Eyre-Walker A."/>
            <person name="Piganeau G."/>
        </authorList>
    </citation>
    <scope>NUCLEOTIDE SEQUENCE [LARGE SCALE GENOMIC DNA]</scope>
    <source>
        <strain evidence="7">RCC 1115</strain>
    </source>
</reference>
<evidence type="ECO:0000313" key="6">
    <source>
        <dbReference type="EMBL" id="CAL54515.1"/>
    </source>
</evidence>
<reference evidence="6 8" key="1">
    <citation type="journal article" date="2006" name="Proc. Natl. Acad. Sci. U.S.A.">
        <title>Genome analysis of the smallest free-living eukaryote Ostreococcus tauri unveils many unique features.</title>
        <authorList>
            <person name="Derelle E."/>
            <person name="Ferraz C."/>
            <person name="Rombauts S."/>
            <person name="Rouze P."/>
            <person name="Worden A.Z."/>
            <person name="Robbens S."/>
            <person name="Partensky F."/>
            <person name="Degroeve S."/>
            <person name="Echeynie S."/>
            <person name="Cooke R."/>
            <person name="Saeys Y."/>
            <person name="Wuyts J."/>
            <person name="Jabbari K."/>
            <person name="Bowler C."/>
            <person name="Panaud O."/>
            <person name="Piegu B."/>
            <person name="Ball S.G."/>
            <person name="Ral J.-P."/>
            <person name="Bouget F.-Y."/>
            <person name="Piganeau G."/>
            <person name="De Baets B."/>
            <person name="Picard A."/>
            <person name="Delseny M."/>
            <person name="Demaille J."/>
            <person name="Van de Peer Y."/>
            <person name="Moreau H."/>
        </authorList>
    </citation>
    <scope>NUCLEOTIDE SEQUENCE [LARGE SCALE GENOMIC DNA]</scope>
    <source>
        <strain evidence="6 8">OTTH0595</strain>
    </source>
</reference>
<dbReference type="Gene3D" id="3.40.50.150">
    <property type="entry name" value="Vaccinia Virus protein VP39"/>
    <property type="match status" value="1"/>
</dbReference>
<accession>A0A1Y5IGR3</accession>
<organism evidence="6 8">
    <name type="scientific">Ostreococcus tauri</name>
    <name type="common">Marine green alga</name>
    <dbReference type="NCBI Taxonomy" id="70448"/>
    <lineage>
        <taxon>Eukaryota</taxon>
        <taxon>Viridiplantae</taxon>
        <taxon>Chlorophyta</taxon>
        <taxon>Mamiellophyceae</taxon>
        <taxon>Mamiellales</taxon>
        <taxon>Bathycoccaceae</taxon>
        <taxon>Ostreococcus</taxon>
    </lineage>
</organism>
<dbReference type="InterPro" id="IPR029063">
    <property type="entry name" value="SAM-dependent_MTases_sf"/>
</dbReference>
<gene>
    <name evidence="7" type="ORF">BE221DRAFT_71451</name>
    <name evidence="6" type="ORF">OT_ostta07g02590</name>
</gene>
<dbReference type="InterPro" id="IPR010251">
    <property type="entry name" value="Mg_prot_MeTrfase"/>
</dbReference>
<dbReference type="EMBL" id="CAID01000007">
    <property type="protein sequence ID" value="CAL54515.1"/>
    <property type="molecule type" value="Genomic_DNA"/>
</dbReference>
<protein>
    <submittedName>
        <fullName evidence="6">Magnesium-protoporphyrin IX methyltransferase</fullName>
    </submittedName>
    <submittedName>
        <fullName evidence="7">S-adenosyl-L-methionine Mg-protoporphyrin IX methyltranserase</fullName>
    </submittedName>
</protein>
<dbReference type="GeneID" id="9837192"/>
<feature type="domain" description="Magnesium-protoporphyrin IX methyltransferase C-terminal" evidence="5">
    <location>
        <begin position="234"/>
        <end position="330"/>
    </location>
</feature>
<reference evidence="6" key="2">
    <citation type="journal article" date="2014" name="BMC Genomics">
        <title>An improved genome of the model marine alga Ostreococcus tauri unfolds by assessing Illumina de novo assemblies.</title>
        <authorList>
            <person name="Blanc-Mathieu R."/>
            <person name="Verhelst B."/>
            <person name="Derelle E."/>
            <person name="Rombauts S."/>
            <person name="Bouget F.Y."/>
            <person name="Carre I."/>
            <person name="Chateau A."/>
            <person name="Eyre-Walker A."/>
            <person name="Grimsley N."/>
            <person name="Moreau H."/>
            <person name="Piegu B."/>
            <person name="Rivals E."/>
            <person name="Schackwitz W."/>
            <person name="Van de Peer Y."/>
            <person name="Piganeau G."/>
        </authorList>
    </citation>
    <scope>NUCLEOTIDE SEQUENCE</scope>
    <source>
        <strain evidence="6">RCC4221</strain>
    </source>
</reference>
<dbReference type="Pfam" id="PF07109">
    <property type="entry name" value="Mg-por_mtran_C"/>
    <property type="match status" value="1"/>
</dbReference>
<keyword evidence="2" id="KW-0808">Transferase</keyword>
<dbReference type="PROSITE" id="PS51556">
    <property type="entry name" value="SAM_MT_MG_PIX"/>
    <property type="match status" value="1"/>
</dbReference>